<reference evidence="2 3" key="1">
    <citation type="journal article" date="2024" name="Nat. Commun.">
        <title>Phylogenomics reveals the evolutionary origins of lichenization in chlorophyte algae.</title>
        <authorList>
            <person name="Puginier C."/>
            <person name="Libourel C."/>
            <person name="Otte J."/>
            <person name="Skaloud P."/>
            <person name="Haon M."/>
            <person name="Grisel S."/>
            <person name="Petersen M."/>
            <person name="Berrin J.G."/>
            <person name="Delaux P.M."/>
            <person name="Dal Grande F."/>
            <person name="Keller J."/>
        </authorList>
    </citation>
    <scope>NUCLEOTIDE SEQUENCE [LARGE SCALE GENOMIC DNA]</scope>
    <source>
        <strain evidence="2 3">SAG 245.80</strain>
    </source>
</reference>
<comment type="caution">
    <text evidence="2">The sequence shown here is derived from an EMBL/GenBank/DDBJ whole genome shotgun (WGS) entry which is preliminary data.</text>
</comment>
<dbReference type="InterPro" id="IPR029058">
    <property type="entry name" value="AB_hydrolase_fold"/>
</dbReference>
<dbReference type="Pfam" id="PF17773">
    <property type="entry name" value="UPF0176_N"/>
    <property type="match status" value="1"/>
</dbReference>
<dbReference type="Gene3D" id="3.40.250.10">
    <property type="entry name" value="Rhodanese-like domain"/>
    <property type="match status" value="1"/>
</dbReference>
<evidence type="ECO:0000313" key="2">
    <source>
        <dbReference type="EMBL" id="KAK9843948.1"/>
    </source>
</evidence>
<dbReference type="InterPro" id="IPR005645">
    <property type="entry name" value="FSH-like_dom"/>
</dbReference>
<dbReference type="Proteomes" id="UP001445335">
    <property type="component" value="Unassembled WGS sequence"/>
</dbReference>
<dbReference type="Gene3D" id="3.30.70.100">
    <property type="match status" value="1"/>
</dbReference>
<dbReference type="Pfam" id="PF12368">
    <property type="entry name" value="Rhodanese_C"/>
    <property type="match status" value="1"/>
</dbReference>
<dbReference type="SMART" id="SM00450">
    <property type="entry name" value="RHOD"/>
    <property type="match status" value="1"/>
</dbReference>
<dbReference type="InterPro" id="IPR040503">
    <property type="entry name" value="TRHO_N"/>
</dbReference>
<dbReference type="Gene3D" id="3.40.50.1820">
    <property type="entry name" value="alpha/beta hydrolase"/>
    <property type="match status" value="1"/>
</dbReference>
<dbReference type="PANTHER" id="PTHR43268:SF6">
    <property type="entry name" value="THIOSULFATE SULFURTRANSFERASE_RHODANESE-LIKE DOMAIN-CONTAINING PROTEIN 2"/>
    <property type="match status" value="1"/>
</dbReference>
<dbReference type="InterPro" id="IPR020936">
    <property type="entry name" value="TrhO"/>
</dbReference>
<keyword evidence="3" id="KW-1185">Reference proteome</keyword>
<dbReference type="PANTHER" id="PTHR43268">
    <property type="entry name" value="THIOSULFATE SULFURTRANSFERASE/RHODANESE-LIKE DOMAIN-CONTAINING PROTEIN 2"/>
    <property type="match status" value="1"/>
</dbReference>
<dbReference type="InterPro" id="IPR036873">
    <property type="entry name" value="Rhodanese-like_dom_sf"/>
</dbReference>
<evidence type="ECO:0000259" key="1">
    <source>
        <dbReference type="PROSITE" id="PS50206"/>
    </source>
</evidence>
<organism evidence="2 3">
    <name type="scientific">Elliptochloris bilobata</name>
    <dbReference type="NCBI Taxonomy" id="381761"/>
    <lineage>
        <taxon>Eukaryota</taxon>
        <taxon>Viridiplantae</taxon>
        <taxon>Chlorophyta</taxon>
        <taxon>core chlorophytes</taxon>
        <taxon>Trebouxiophyceae</taxon>
        <taxon>Trebouxiophyceae incertae sedis</taxon>
        <taxon>Elliptochloris clade</taxon>
        <taxon>Elliptochloris</taxon>
    </lineage>
</organism>
<dbReference type="AlphaFoldDB" id="A0AAW1SEU3"/>
<dbReference type="EMBL" id="JALJOU010000004">
    <property type="protein sequence ID" value="KAK9843948.1"/>
    <property type="molecule type" value="Genomic_DNA"/>
</dbReference>
<dbReference type="SUPFAM" id="SSF52821">
    <property type="entry name" value="Rhodanese/Cell cycle control phosphatase"/>
    <property type="match status" value="1"/>
</dbReference>
<name>A0AAW1SEU3_9CHLO</name>
<dbReference type="InterPro" id="IPR022111">
    <property type="entry name" value="Rhodanese_C"/>
</dbReference>
<dbReference type="InterPro" id="IPR001763">
    <property type="entry name" value="Rhodanese-like_dom"/>
</dbReference>
<accession>A0AAW1SEU3</accession>
<protein>
    <recommendedName>
        <fullName evidence="1">Rhodanese domain-containing protein</fullName>
    </recommendedName>
</protein>
<feature type="domain" description="Rhodanese" evidence="1">
    <location>
        <begin position="132"/>
        <end position="232"/>
    </location>
</feature>
<sequence length="481" mass="51681">MIAFPRTEREVLQRWYEEGCTSLALYGRVRMAFDGVNVTVGGTLADLEHHVAVARAHQWLGEDVDYKLAISQGPCSPQAASESGFNTLSIALCKEVVSLGGAPLDLGVLAAAAAPHVTPQEFHALLERADSRGKPPVLLDVRNLYESRIGRMQAAGVQTLDPSIRCFSDLRAWLDAAAPNLAGRRVLMYCTGGVRCERASAYLRDKGPAFADVLQLQGGIQRYMEAFPGSDSLFRGSLFVFDDRVSVPRRAGEKQLGRCLRCSADCGDYSPRGRCDACRLLVLVCSACLRHQAFLFLVSSSHVTTWPLSTSAAAQCSPTLLLALLSCQGPAPAAPLEWPASLALLRDALRSDAGPYDGVMGFSQGAAVAAVLCALQQRAARASGAEPWPRLRFAVLCSGFQSPRAEHMQLLAAEAPLRLPSLHIYGALHHAERQVAVTESEALADAYAAESRHTVTHAGGHLVPAAKAHIARFRAFLSAFL</sequence>
<gene>
    <name evidence="2" type="ORF">WJX81_000209</name>
</gene>
<dbReference type="SUPFAM" id="SSF53474">
    <property type="entry name" value="alpha/beta-Hydrolases"/>
    <property type="match status" value="1"/>
</dbReference>
<dbReference type="PROSITE" id="PS50206">
    <property type="entry name" value="RHODANESE_3"/>
    <property type="match status" value="1"/>
</dbReference>
<dbReference type="Pfam" id="PF03959">
    <property type="entry name" value="FSH1"/>
    <property type="match status" value="1"/>
</dbReference>
<proteinExistence type="predicted"/>
<evidence type="ECO:0000313" key="3">
    <source>
        <dbReference type="Proteomes" id="UP001445335"/>
    </source>
</evidence>